<dbReference type="InterPro" id="IPR023809">
    <property type="entry name" value="Thiopep_bacteriocin_synth_dom"/>
</dbReference>
<dbReference type="Proteomes" id="UP001232019">
    <property type="component" value="Chromosome"/>
</dbReference>
<sequence>MQISKNLRYYLLRTPVLPIEEAFEFIEADFNQNKDLIADKISKPFIEDSFFLASPDFMTALKKYMSEVKYFSVDDKVVKSFYKYFVRMSSRCTPFGLFAGCAVGTFSDQSKIKFDSNKYKSVSRLDMYYVSAITDYFNKIPLLRNQLRFFPNETIYPNGNNYRYIEYINTRSSRSYKISGFSGNSLICELLQVAQKGMYFSELKRFLINKKFKEEEVDNYLQQLIESQILVSDLLPSITGEEYFTVLIERLKKLNSTEDIVRDLEDVNSVVKKGRWSEEKKVTIEKILSKYIPIDTKNIVQTDLFFNTVTNTVNKSVISEISKLVTEYTSSEEFQSPYSMGDFAIKFQKKYGDREIPLLRALDNETGIGYKVSDSSSTAYMPLLENMKFSKSGYHSRNSWDSSKGKKVKILLDALKKGLQSVDLKSYSPKPNQTARDKMKVPKSMFMFGSLLSKSTETLDSGEFNFLLSAIGGPSGANLLGRFCSGDQQLQQFVQESLQEEEATNEEIIFAEIVHLPDGRTGNVVMRPTLRDYEIPILTNSSVDEEHTIKLSDLLVSVIGDKVVVRSKKLNKRVIPRLTNAHNYHNGLPVYKFLSDLQFQGFCRPHLWEWSILADQPFLPRIQYGKLILERATWNLSKASFLKRPSDESPSEYFKQLKEKLNMPDKVVLVEGDNELLLSLTSLISVNILTDKLKKRDIKLKEYLFSSENTFIKDEKGSYANELIVPFSTVHEEPIYSNSGRLQRQIATPEKRAILKRNFKVGDSWIYFKVFTGSKTADKILIDIIKPLSEELLVEGVIEKWFFIRYVEHGNHIRVRFYNSQKADFWVEVIKRMKDAFSSLQENGLVSQMQIDSYDREIERYGNATMELSEQMFFYDSIAITEFLDLIDGDTGEEYRWLLALLNIDSLLNDFQLTLHEKFQLLSQLKEYFYEETNNGSKNKSLWVSLNNKYRQYSKVIFDLLDQNTFEKEDISEAIQCFKRRSERNKILVGEVLSKFNSDKKVSDVSLFSFLSSHIHMTLNRTFIAKQRIHETVIYHLLAKYYDSKLSRIESLRKKNISSQLQLENS</sequence>
<feature type="domain" description="Lantibiotic dehydratase N-terminal" evidence="1">
    <location>
        <begin position="44"/>
        <end position="689"/>
    </location>
</feature>
<dbReference type="Pfam" id="PF04738">
    <property type="entry name" value="Lant_dehydr_N"/>
    <property type="match status" value="1"/>
</dbReference>
<dbReference type="Pfam" id="PF14028">
    <property type="entry name" value="Lant_dehydr_C"/>
    <property type="match status" value="1"/>
</dbReference>
<dbReference type="RefSeq" id="WP_322348033.1">
    <property type="nucleotide sequence ID" value="NZ_CP129968.2"/>
</dbReference>
<evidence type="ECO:0000313" key="3">
    <source>
        <dbReference type="EMBL" id="WNB18522.1"/>
    </source>
</evidence>
<evidence type="ECO:0000259" key="1">
    <source>
        <dbReference type="Pfam" id="PF04738"/>
    </source>
</evidence>
<dbReference type="KEGG" id="marp:QYS47_30455"/>
<gene>
    <name evidence="3" type="ORF">QYS47_30455</name>
</gene>
<protein>
    <submittedName>
        <fullName evidence="3">Lantibiotic dehydratase</fullName>
    </submittedName>
</protein>
<reference evidence="3" key="1">
    <citation type="submission" date="2023-08" db="EMBL/GenBank/DDBJ databases">
        <title>Comparative genomics and taxonomic characterization of three novel marine species of genus Marivirga.</title>
        <authorList>
            <person name="Muhammad N."/>
            <person name="Kim S.-G."/>
        </authorList>
    </citation>
    <scope>NUCLEOTIDE SEQUENCE</scope>
    <source>
        <strain evidence="3">BKB1-2</strain>
    </source>
</reference>
<evidence type="ECO:0000259" key="2">
    <source>
        <dbReference type="Pfam" id="PF14028"/>
    </source>
</evidence>
<dbReference type="EMBL" id="CP129968">
    <property type="protein sequence ID" value="WNB18522.1"/>
    <property type="molecule type" value="Genomic_DNA"/>
</dbReference>
<name>A0AA51ZXH1_9BACT</name>
<dbReference type="AlphaFoldDB" id="A0AA51ZXH1"/>
<proteinExistence type="predicted"/>
<dbReference type="InterPro" id="IPR006827">
    <property type="entry name" value="Lant_deHydtase_N"/>
</dbReference>
<accession>A0AA51ZXH1</accession>
<feature type="domain" description="Thiopeptide-type bacteriocin biosynthesis" evidence="2">
    <location>
        <begin position="765"/>
        <end position="1042"/>
    </location>
</feature>
<organism evidence="3">
    <name type="scientific">Marivirga arenosa</name>
    <dbReference type="NCBI Taxonomy" id="3059076"/>
    <lineage>
        <taxon>Bacteria</taxon>
        <taxon>Pseudomonadati</taxon>
        <taxon>Bacteroidota</taxon>
        <taxon>Cytophagia</taxon>
        <taxon>Cytophagales</taxon>
        <taxon>Marivirgaceae</taxon>
        <taxon>Marivirga</taxon>
    </lineage>
</organism>
<dbReference type="NCBIfam" id="TIGR03891">
    <property type="entry name" value="thiopep_ocin"/>
    <property type="match status" value="1"/>
</dbReference>